<gene>
    <name evidence="5" type="primary">typA</name>
    <name evidence="3" type="synonym">bipA</name>
    <name evidence="5" type="ORF">D7U36_07965</name>
    <name evidence="6" type="ORF">PROPAUS_1351</name>
</gene>
<dbReference type="SUPFAM" id="SSF50447">
    <property type="entry name" value="Translation proteins"/>
    <property type="match status" value="1"/>
</dbReference>
<dbReference type="FunFam" id="2.40.50.250:FF:000001">
    <property type="entry name" value="GTP-binding protein TypA"/>
    <property type="match status" value="1"/>
</dbReference>
<evidence type="ECO:0000256" key="1">
    <source>
        <dbReference type="ARBA" id="ARBA00022741"/>
    </source>
</evidence>
<dbReference type="SUPFAM" id="SSF52540">
    <property type="entry name" value="P-loop containing nucleoside triphosphate hydrolases"/>
    <property type="match status" value="1"/>
</dbReference>
<comment type="catalytic activity">
    <reaction evidence="3">
        <text>GTP + H2O = GDP + phosphate + H(+)</text>
        <dbReference type="Rhea" id="RHEA:19669"/>
        <dbReference type="ChEBI" id="CHEBI:15377"/>
        <dbReference type="ChEBI" id="CHEBI:15378"/>
        <dbReference type="ChEBI" id="CHEBI:37565"/>
        <dbReference type="ChEBI" id="CHEBI:43474"/>
        <dbReference type="ChEBI" id="CHEBI:58189"/>
    </reaction>
</comment>
<dbReference type="InterPro" id="IPR042116">
    <property type="entry name" value="TypA/BipA_C"/>
</dbReference>
<dbReference type="RefSeq" id="WP_119161783.1">
    <property type="nucleotide sequence ID" value="NZ_LR134442.1"/>
</dbReference>
<dbReference type="Gene3D" id="3.30.70.240">
    <property type="match status" value="1"/>
</dbReference>
<dbReference type="InterPro" id="IPR004161">
    <property type="entry name" value="EFTu-like_2"/>
</dbReference>
<accession>A0A383S796</accession>
<reference evidence="7" key="1">
    <citation type="submission" date="2018-08" db="EMBL/GenBank/DDBJ databases">
        <authorList>
            <person name="Hornung B."/>
        </authorList>
    </citation>
    <scope>NUCLEOTIDE SEQUENCE [LARGE SCALE GENOMIC DNA]</scope>
</reference>
<dbReference type="CDD" id="cd03691">
    <property type="entry name" value="BipA_TypA_II"/>
    <property type="match status" value="1"/>
</dbReference>
<dbReference type="InterPro" id="IPR000795">
    <property type="entry name" value="T_Tr_GTP-bd_dom"/>
</dbReference>
<dbReference type="PRINTS" id="PR00315">
    <property type="entry name" value="ELONGATNFCT"/>
</dbReference>
<keyword evidence="3" id="KW-0963">Cytoplasm</keyword>
<dbReference type="FunFam" id="3.30.70.870:FF:000003">
    <property type="entry name" value="GTP-binding protein TypA"/>
    <property type="match status" value="1"/>
</dbReference>
<dbReference type="Gene3D" id="2.40.50.250">
    <property type="entry name" value="bipa protein"/>
    <property type="match status" value="1"/>
</dbReference>
<evidence type="ECO:0000256" key="3">
    <source>
        <dbReference type="HAMAP-Rule" id="MF_00849"/>
    </source>
</evidence>
<dbReference type="GO" id="GO:0019843">
    <property type="term" value="F:rRNA binding"/>
    <property type="evidence" value="ECO:0007669"/>
    <property type="project" value="UniProtKB-KW"/>
</dbReference>
<keyword evidence="3" id="KW-0820">tRNA-binding</keyword>
<dbReference type="InterPro" id="IPR005225">
    <property type="entry name" value="Small_GTP-bd"/>
</dbReference>
<dbReference type="Gene3D" id="3.30.70.870">
    <property type="entry name" value="Elongation Factor G (Translational Gtpase), domain 3"/>
    <property type="match status" value="1"/>
</dbReference>
<dbReference type="OrthoDB" id="9801472at2"/>
<dbReference type="CDD" id="cd03710">
    <property type="entry name" value="BipA_TypA_C"/>
    <property type="match status" value="1"/>
</dbReference>
<feature type="domain" description="Tr-type G" evidence="4">
    <location>
        <begin position="5"/>
        <end position="212"/>
    </location>
</feature>
<dbReference type="GO" id="GO:0005525">
    <property type="term" value="F:GTP binding"/>
    <property type="evidence" value="ECO:0007669"/>
    <property type="project" value="UniProtKB-UniRule"/>
</dbReference>
<dbReference type="Pfam" id="PF21018">
    <property type="entry name" value="BipA_C"/>
    <property type="match status" value="1"/>
</dbReference>
<keyword evidence="3" id="KW-0378">Hydrolase</keyword>
<dbReference type="Pfam" id="PF00009">
    <property type="entry name" value="GTP_EFTU"/>
    <property type="match status" value="1"/>
</dbReference>
<dbReference type="InterPro" id="IPR035647">
    <property type="entry name" value="EFG_III/V"/>
</dbReference>
<dbReference type="InterPro" id="IPR047042">
    <property type="entry name" value="BipA_II"/>
</dbReference>
<evidence type="ECO:0000313" key="8">
    <source>
        <dbReference type="Proteomes" id="UP000279336"/>
    </source>
</evidence>
<dbReference type="GO" id="GO:1990904">
    <property type="term" value="C:ribonucleoprotein complex"/>
    <property type="evidence" value="ECO:0007669"/>
    <property type="project" value="TreeGrafter"/>
</dbReference>
<keyword evidence="7" id="KW-1185">Reference proteome</keyword>
<feature type="binding site" evidence="3">
    <location>
        <begin position="135"/>
        <end position="138"/>
    </location>
    <ligand>
        <name>GTP</name>
        <dbReference type="ChEBI" id="CHEBI:37565"/>
    </ligand>
</feature>
<dbReference type="InterPro" id="IPR048876">
    <property type="entry name" value="BipA_C"/>
</dbReference>
<keyword evidence="2 3" id="KW-0342">GTP-binding</keyword>
<keyword evidence="1 3" id="KW-0547">Nucleotide-binding</keyword>
<comment type="subunit">
    <text evidence="3">Monomer.</text>
</comment>
<keyword evidence="3" id="KW-0690">Ribosome biogenesis</keyword>
<comment type="similarity">
    <text evidence="3">Belongs to the TRAFAC class translation factor GTPase superfamily. Classic translation factor GTPase family. BipA subfamily.</text>
</comment>
<dbReference type="EMBL" id="UNQJ01000008">
    <property type="protein sequence ID" value="SYZ33432.1"/>
    <property type="molecule type" value="Genomic_DNA"/>
</dbReference>
<evidence type="ECO:0000313" key="7">
    <source>
        <dbReference type="Proteomes" id="UP000263928"/>
    </source>
</evidence>
<comment type="function">
    <text evidence="3">A 50S ribosomal subunit assembly protein with GTPase activity, required for 50S subunit assembly at low temperatures, may also play a role in translation. Binds GTP and analogs. Binds the 70S ribosome between the 30S and 50S subunits, in a similar position as ribosome-bound EF-G; it contacts a number of ribosomal proteins, both rRNAs and the A-site tRNA.</text>
</comment>
<reference evidence="5 8" key="3">
    <citation type="submission" date="2018-10" db="EMBL/GenBank/DDBJ databases">
        <title>Propionibacterium australiense Genome Sequencing and Assembly.</title>
        <authorList>
            <person name="Bernier A.-M."/>
            <person name="Bernard K."/>
        </authorList>
    </citation>
    <scope>NUCLEOTIDE SEQUENCE [LARGE SCALE GENOMIC DNA]</scope>
    <source>
        <strain evidence="5 8">NML98A078</strain>
    </source>
</reference>
<dbReference type="Proteomes" id="UP000263928">
    <property type="component" value="Unassembled WGS sequence"/>
</dbReference>
<keyword evidence="3" id="KW-0699">rRNA-binding</keyword>
<dbReference type="EC" id="3.6.5.-" evidence="3"/>
<dbReference type="InterPro" id="IPR027417">
    <property type="entry name" value="P-loop_NTPase"/>
</dbReference>
<dbReference type="Gene3D" id="2.40.30.10">
    <property type="entry name" value="Translation factors"/>
    <property type="match status" value="1"/>
</dbReference>
<dbReference type="InterPro" id="IPR009000">
    <property type="entry name" value="Transl_B-barrel_sf"/>
</dbReference>
<dbReference type="Gene3D" id="3.40.50.300">
    <property type="entry name" value="P-loop containing nucleotide triphosphate hydrolases"/>
    <property type="match status" value="1"/>
</dbReference>
<name>A0A383S796_9ACTN</name>
<dbReference type="Proteomes" id="UP000279336">
    <property type="component" value="Unassembled WGS sequence"/>
</dbReference>
<dbReference type="EMBL" id="RCIW01000011">
    <property type="protein sequence ID" value="RLP09065.1"/>
    <property type="molecule type" value="Genomic_DNA"/>
</dbReference>
<evidence type="ECO:0000313" key="6">
    <source>
        <dbReference type="EMBL" id="SYZ33432.1"/>
    </source>
</evidence>
<comment type="subcellular location">
    <subcellularLocation>
        <location evidence="3">Cytoplasm</location>
    </subcellularLocation>
    <text evidence="3">Binds to ribosomes.</text>
</comment>
<dbReference type="HAMAP" id="MF_00849">
    <property type="entry name" value="BipA"/>
    <property type="match status" value="1"/>
</dbReference>
<dbReference type="GO" id="GO:0043022">
    <property type="term" value="F:ribosome binding"/>
    <property type="evidence" value="ECO:0007669"/>
    <property type="project" value="UniProtKB-UniRule"/>
</dbReference>
<proteinExistence type="inferred from homology"/>
<dbReference type="NCBIfam" id="TIGR00231">
    <property type="entry name" value="small_GTP"/>
    <property type="match status" value="1"/>
</dbReference>
<organism evidence="6 7">
    <name type="scientific">Propionibacterium australiense</name>
    <dbReference type="NCBI Taxonomy" id="119981"/>
    <lineage>
        <taxon>Bacteria</taxon>
        <taxon>Bacillati</taxon>
        <taxon>Actinomycetota</taxon>
        <taxon>Actinomycetes</taxon>
        <taxon>Propionibacteriales</taxon>
        <taxon>Propionibacteriaceae</taxon>
        <taxon>Propionibacterium</taxon>
    </lineage>
</organism>
<dbReference type="AlphaFoldDB" id="A0A383S796"/>
<reference evidence="6" key="2">
    <citation type="submission" date="2018-08" db="EMBL/GenBank/DDBJ databases">
        <authorList>
            <person name="Ferrada E.E."/>
            <person name="Latorre B.A."/>
        </authorList>
    </citation>
    <scope>NUCLEOTIDE SEQUENCE [LARGE SCALE GENOMIC DNA]</scope>
    <source>
        <strain evidence="6">Propionibacterium_australiense1</strain>
    </source>
</reference>
<dbReference type="GO" id="GO:0000049">
    <property type="term" value="F:tRNA binding"/>
    <property type="evidence" value="ECO:0007669"/>
    <property type="project" value="UniProtKB-KW"/>
</dbReference>
<feature type="binding site" evidence="3">
    <location>
        <begin position="17"/>
        <end position="22"/>
    </location>
    <ligand>
        <name>GTP</name>
        <dbReference type="ChEBI" id="CHEBI:37565"/>
    </ligand>
</feature>
<sequence length="625" mass="68973">MPVRQDLRNLAIVAHVDHGKTTLVDAMLWQSGAFREGSDVENRVMDSMDLEREKGITILAKNTAIRHTMTDGRELTLNIIDTPGHADFGGEVERGLEMVDGVILLVDASEGPLPQTRFVLRKALDKKLPIILVVNKVDRPDARIDEVVDETYELFMDLLDDEDAGGLDFPIAYCAAKAGRASLTKPADGALPDSRDLQPLFDLIESSIPAPAYTEDAPLQAHVTNLDSSPYLGRLALCRVVEGTVRRGQNVAWCRRDGSVQTVRLSELLMTEALDRVSVEEAGPGDIIAIAGIPEITIGETICDPADPRPLPLIHVDEPSLSMTIGINTSPLAGRSGTQLTARLVKNRLDAELIGNVSIRVLDTDRPDAWEVQGRGELQLAVLVEMMRREGFELTVGKPEVVTRRDENGTLLEPTDRLTIDVPEEFLGTVTEMMGTRKGTMDQMINHGSGWVRMEYVVPSRGLIGFRTEFLTATRGTGIMNHVFEGFTPWVGEMRSRPTGSLVADRQGTVSSYALFNLQERGELFVAPGDEVYEGMVVGENSRPDEMDVNPTKEKHLTNVRSSTGEELERLIPPRRMSLEQSLEFCAADECLEVTPDVVRVRKVVLDARDRAKARIRNRNQNANA</sequence>
<dbReference type="Pfam" id="PF00679">
    <property type="entry name" value="EFG_C"/>
    <property type="match status" value="1"/>
</dbReference>
<dbReference type="InterPro" id="IPR047041">
    <property type="entry name" value="BipA_GTP-bd_dom"/>
</dbReference>
<dbReference type="InterPro" id="IPR035651">
    <property type="entry name" value="BipA_V"/>
</dbReference>
<dbReference type="GO" id="GO:0000027">
    <property type="term" value="P:ribosomal large subunit assembly"/>
    <property type="evidence" value="ECO:0007669"/>
    <property type="project" value="UniProtKB-UniRule"/>
</dbReference>
<dbReference type="Pfam" id="PF03144">
    <property type="entry name" value="GTP_EFTU_D2"/>
    <property type="match status" value="1"/>
</dbReference>
<dbReference type="SMART" id="SM00838">
    <property type="entry name" value="EFG_C"/>
    <property type="match status" value="1"/>
</dbReference>
<dbReference type="PANTHER" id="PTHR42908:SF8">
    <property type="entry name" value="TR-TYPE G DOMAIN-CONTAINING PROTEIN"/>
    <property type="match status" value="1"/>
</dbReference>
<dbReference type="GO" id="GO:0003924">
    <property type="term" value="F:GTPase activity"/>
    <property type="evidence" value="ECO:0007669"/>
    <property type="project" value="UniProtKB-UniRule"/>
</dbReference>
<evidence type="ECO:0000313" key="5">
    <source>
        <dbReference type="EMBL" id="RLP09065.1"/>
    </source>
</evidence>
<keyword evidence="3" id="KW-0694">RNA-binding</keyword>
<dbReference type="SUPFAM" id="SSF54980">
    <property type="entry name" value="EF-G C-terminal domain-like"/>
    <property type="match status" value="2"/>
</dbReference>
<dbReference type="PROSITE" id="PS51722">
    <property type="entry name" value="G_TR_2"/>
    <property type="match status" value="1"/>
</dbReference>
<dbReference type="GO" id="GO:0005829">
    <property type="term" value="C:cytosol"/>
    <property type="evidence" value="ECO:0007669"/>
    <property type="project" value="TreeGrafter"/>
</dbReference>
<dbReference type="InterPro" id="IPR006298">
    <property type="entry name" value="BipA"/>
</dbReference>
<dbReference type="InterPro" id="IPR000640">
    <property type="entry name" value="EFG_V-like"/>
</dbReference>
<dbReference type="NCBIfam" id="TIGR01394">
    <property type="entry name" value="TypA_BipA"/>
    <property type="match status" value="1"/>
</dbReference>
<dbReference type="FunFam" id="3.30.70.240:FF:000002">
    <property type="entry name" value="GTP-binding protein TypA"/>
    <property type="match status" value="1"/>
</dbReference>
<dbReference type="PANTHER" id="PTHR42908">
    <property type="entry name" value="TRANSLATION ELONGATION FACTOR-RELATED"/>
    <property type="match status" value="1"/>
</dbReference>
<evidence type="ECO:0000256" key="2">
    <source>
        <dbReference type="ARBA" id="ARBA00023134"/>
    </source>
</evidence>
<protein>
    <recommendedName>
        <fullName evidence="3">Large ribosomal subunit assembly factor BipA</fullName>
        <ecNumber evidence="3">3.6.5.-</ecNumber>
    </recommendedName>
    <alternativeName>
        <fullName evidence="3">GTP-binding protein BipA</fullName>
    </alternativeName>
</protein>
<evidence type="ECO:0000259" key="4">
    <source>
        <dbReference type="PROSITE" id="PS51722"/>
    </source>
</evidence>
<dbReference type="CDD" id="cd01891">
    <property type="entry name" value="TypA_BipA"/>
    <property type="match status" value="1"/>
</dbReference>